<evidence type="ECO:0000313" key="1">
    <source>
        <dbReference type="EMBL" id="ROV58120.1"/>
    </source>
</evidence>
<gene>
    <name evidence="1" type="ORF">EGH82_19905</name>
</gene>
<dbReference type="RefSeq" id="WP_123783380.1">
    <property type="nucleotide sequence ID" value="NZ_RKIK01000092.1"/>
</dbReference>
<dbReference type="Proteomes" id="UP000278792">
    <property type="component" value="Unassembled WGS sequence"/>
</dbReference>
<protein>
    <submittedName>
        <fullName evidence="1">Uncharacterized protein</fullName>
    </submittedName>
</protein>
<comment type="caution">
    <text evidence="1">The sequence shown here is derived from an EMBL/GenBank/DDBJ whole genome shotgun (WGS) entry which is preliminary data.</text>
</comment>
<evidence type="ECO:0000313" key="2">
    <source>
        <dbReference type="Proteomes" id="UP000278792"/>
    </source>
</evidence>
<reference evidence="1 2" key="1">
    <citation type="submission" date="2018-11" db="EMBL/GenBank/DDBJ databases">
        <title>Vibrio ponticus strain CAIM 1751 pathogenic for the snapper Lutjanus guttatus.</title>
        <authorList>
            <person name="Soto-Rodriguez S."/>
            <person name="Lozano-Olvera R."/>
            <person name="Gomez-Gil B."/>
        </authorList>
    </citation>
    <scope>NUCLEOTIDE SEQUENCE [LARGE SCALE GENOMIC DNA]</scope>
    <source>
        <strain evidence="1 2">CAIM 1751</strain>
    </source>
</reference>
<accession>A0A3N3DUI2</accession>
<proteinExistence type="predicted"/>
<sequence>MNGLIFSILLLTTSPSSTGPDSLPLKCVLLETKDNFLYYRPQRIYQSDQFVLFQNFKGRVVSQVDLKTGEMIRTTYLGDTFKPSYQILKGRCSEVQHTLDFWALDQMPFDGQ</sequence>
<dbReference type="EMBL" id="RKIK01000092">
    <property type="protein sequence ID" value="ROV58120.1"/>
    <property type="molecule type" value="Genomic_DNA"/>
</dbReference>
<dbReference type="AlphaFoldDB" id="A0A3N3DUI2"/>
<name>A0A3N3DUI2_9VIBR</name>
<organism evidence="1 2">
    <name type="scientific">Vibrio ponticus</name>
    <dbReference type="NCBI Taxonomy" id="265668"/>
    <lineage>
        <taxon>Bacteria</taxon>
        <taxon>Pseudomonadati</taxon>
        <taxon>Pseudomonadota</taxon>
        <taxon>Gammaproteobacteria</taxon>
        <taxon>Vibrionales</taxon>
        <taxon>Vibrionaceae</taxon>
        <taxon>Vibrio</taxon>
    </lineage>
</organism>